<dbReference type="EMBL" id="FUZZ01000002">
    <property type="protein sequence ID" value="SKD05062.1"/>
    <property type="molecule type" value="Genomic_DNA"/>
</dbReference>
<reference evidence="1 2" key="1">
    <citation type="submission" date="2017-02" db="EMBL/GenBank/DDBJ databases">
        <authorList>
            <person name="Peterson S.W."/>
        </authorList>
    </citation>
    <scope>NUCLEOTIDE SEQUENCE [LARGE SCALE GENOMIC DNA]</scope>
    <source>
        <strain evidence="1 2">DSM 18108</strain>
    </source>
</reference>
<protein>
    <submittedName>
        <fullName evidence="1">PKD-like family protein</fullName>
    </submittedName>
</protein>
<dbReference type="STRING" id="393003.SAMN05660461_3001"/>
<dbReference type="AlphaFoldDB" id="A0A1T5NXB3"/>
<name>A0A1T5NXB3_9BACT</name>
<dbReference type="Proteomes" id="UP000190166">
    <property type="component" value="Unassembled WGS sequence"/>
</dbReference>
<dbReference type="Pfam" id="PF16407">
    <property type="entry name" value="PKD_2"/>
    <property type="match status" value="1"/>
</dbReference>
<keyword evidence="2" id="KW-1185">Reference proteome</keyword>
<evidence type="ECO:0000313" key="2">
    <source>
        <dbReference type="Proteomes" id="UP000190166"/>
    </source>
</evidence>
<gene>
    <name evidence="1" type="ORF">SAMN05660461_3001</name>
</gene>
<organism evidence="1 2">
    <name type="scientific">Chitinophaga ginsengisegetis</name>
    <dbReference type="NCBI Taxonomy" id="393003"/>
    <lineage>
        <taxon>Bacteria</taxon>
        <taxon>Pseudomonadati</taxon>
        <taxon>Bacteroidota</taxon>
        <taxon>Chitinophagia</taxon>
        <taxon>Chitinophagales</taxon>
        <taxon>Chitinophagaceae</taxon>
        <taxon>Chitinophaga</taxon>
    </lineage>
</organism>
<dbReference type="RefSeq" id="WP_079470299.1">
    <property type="nucleotide sequence ID" value="NZ_FUZZ01000002.1"/>
</dbReference>
<sequence length="484" mass="54247">MKLSVYNWLCVLMLVMLTLSGCLKDRSNKDIIPINVLSISDTTAVDAVLQFDTLTVRPDIKEALPSDKDGLVYEWSIHQNDSEDAYPVYILDSTRYLHQAIRVKPGIYRLIYKVTVKASGVSYFKFFNLKVINRFSEGWLVMEDVAGKTDMSIILNTDTSFHHIFTELNKDYVLNAPVQVATTNFYGAKSVWMFGADNAIELEYTEMTKLTDYTSWFWETPPVFHPQKFRQIDDGTNIMINDGLLNVRVAGGFPGDVKYMNTLPFPGGKGDNYYFSSYVGVGPQPYTGEKTPYSAIFFDTKSKGFVYLSGASLIPSLVAFSAPEPGSYFDMRNIGMDLLAMDQGNAPFLNNAIFKDNSNYYLYQIDGNRSDPTVGKKLITGDAPELAAFTKMTSSKKLQQIYFLVNGNIYLYDIPSGKARAIKAIAAGEQVTYFQCTGDDVMVGTWNGTEGKLYRYRISPLGDFQNVKVFTGFGKIVSMTYKAA</sequence>
<evidence type="ECO:0000313" key="1">
    <source>
        <dbReference type="EMBL" id="SKD05062.1"/>
    </source>
</evidence>
<accession>A0A1T5NXB3</accession>
<proteinExistence type="predicted"/>
<dbReference type="InterPro" id="IPR032183">
    <property type="entry name" value="PKD-like"/>
</dbReference>
<dbReference type="PROSITE" id="PS51257">
    <property type="entry name" value="PROKAR_LIPOPROTEIN"/>
    <property type="match status" value="1"/>
</dbReference>